<feature type="compositionally biased region" description="Low complexity" evidence="1">
    <location>
        <begin position="32"/>
        <end position="41"/>
    </location>
</feature>
<sequence>MGSGRSSKKAGKVPAPLSTSTSRNTNARHESFGSTSSGSTFDWAMERSNTADSWNSSTAFIRHDSSSAKAVKPVSPTANVYTHCGRHSDQWLFGGTSMSSMIKSAWKKE</sequence>
<dbReference type="OrthoDB" id="5089392at2759"/>
<dbReference type="Proteomes" id="UP000829685">
    <property type="component" value="Unassembled WGS sequence"/>
</dbReference>
<feature type="region of interest" description="Disordered" evidence="1">
    <location>
        <begin position="1"/>
        <end position="41"/>
    </location>
</feature>
<gene>
    <name evidence="2" type="ORF">JX265_007588</name>
</gene>
<feature type="compositionally biased region" description="Basic residues" evidence="1">
    <location>
        <begin position="1"/>
        <end position="11"/>
    </location>
</feature>
<keyword evidence="3" id="KW-1185">Reference proteome</keyword>
<protein>
    <submittedName>
        <fullName evidence="2">Uncharacterized protein</fullName>
    </submittedName>
</protein>
<dbReference type="EMBL" id="JAFIMR010000019">
    <property type="protein sequence ID" value="KAI1867012.1"/>
    <property type="molecule type" value="Genomic_DNA"/>
</dbReference>
<organism evidence="2 3">
    <name type="scientific">Neoarthrinium moseri</name>
    <dbReference type="NCBI Taxonomy" id="1658444"/>
    <lineage>
        <taxon>Eukaryota</taxon>
        <taxon>Fungi</taxon>
        <taxon>Dikarya</taxon>
        <taxon>Ascomycota</taxon>
        <taxon>Pezizomycotina</taxon>
        <taxon>Sordariomycetes</taxon>
        <taxon>Xylariomycetidae</taxon>
        <taxon>Amphisphaeriales</taxon>
        <taxon>Apiosporaceae</taxon>
        <taxon>Neoarthrinium</taxon>
    </lineage>
</organism>
<evidence type="ECO:0000313" key="2">
    <source>
        <dbReference type="EMBL" id="KAI1867012.1"/>
    </source>
</evidence>
<dbReference type="AlphaFoldDB" id="A0A9Q0APM2"/>
<evidence type="ECO:0000313" key="3">
    <source>
        <dbReference type="Proteomes" id="UP000829685"/>
    </source>
</evidence>
<name>A0A9Q0APM2_9PEZI</name>
<proteinExistence type="predicted"/>
<comment type="caution">
    <text evidence="2">The sequence shown here is derived from an EMBL/GenBank/DDBJ whole genome shotgun (WGS) entry which is preliminary data.</text>
</comment>
<accession>A0A9Q0APM2</accession>
<reference evidence="2" key="1">
    <citation type="submission" date="2021-03" db="EMBL/GenBank/DDBJ databases">
        <title>Revisited historic fungal species revealed as producer of novel bioactive compounds through whole genome sequencing and comparative genomics.</title>
        <authorList>
            <person name="Vignolle G.A."/>
            <person name="Hochenegger N."/>
            <person name="Mach R.L."/>
            <person name="Mach-Aigner A.R."/>
            <person name="Javad Rahimi M."/>
            <person name="Salim K.A."/>
            <person name="Chan C.M."/>
            <person name="Lim L.B.L."/>
            <person name="Cai F."/>
            <person name="Druzhinina I.S."/>
            <person name="U'Ren J.M."/>
            <person name="Derntl C."/>
        </authorList>
    </citation>
    <scope>NUCLEOTIDE SEQUENCE</scope>
    <source>
        <strain evidence="2">TUCIM 5799</strain>
    </source>
</reference>
<evidence type="ECO:0000256" key="1">
    <source>
        <dbReference type="SAM" id="MobiDB-lite"/>
    </source>
</evidence>